<dbReference type="AlphaFoldDB" id="A0A284QSF2"/>
<dbReference type="EMBL" id="FUEG01000002">
    <property type="protein sequence ID" value="SJK99396.1"/>
    <property type="molecule type" value="Genomic_DNA"/>
</dbReference>
<protein>
    <submittedName>
        <fullName evidence="1">Uncharacterized protein</fullName>
    </submittedName>
</protein>
<keyword evidence="2" id="KW-1185">Reference proteome</keyword>
<accession>A0A284QSF2</accession>
<organism evidence="1 2">
    <name type="scientific">Armillaria ostoyae</name>
    <name type="common">Armillaria root rot fungus</name>
    <dbReference type="NCBI Taxonomy" id="47428"/>
    <lineage>
        <taxon>Eukaryota</taxon>
        <taxon>Fungi</taxon>
        <taxon>Dikarya</taxon>
        <taxon>Basidiomycota</taxon>
        <taxon>Agaricomycotina</taxon>
        <taxon>Agaricomycetes</taxon>
        <taxon>Agaricomycetidae</taxon>
        <taxon>Agaricales</taxon>
        <taxon>Marasmiineae</taxon>
        <taxon>Physalacriaceae</taxon>
        <taxon>Armillaria</taxon>
    </lineage>
</organism>
<evidence type="ECO:0000313" key="2">
    <source>
        <dbReference type="Proteomes" id="UP000219338"/>
    </source>
</evidence>
<sequence length="102" mass="11276">MPSSPLATSLHIRRVAHEEGSTLDTLYCQRRDVGIRQRVMCLSQTSVGEHGMCQPTQIMLQASSNASPLSGWMLQLRAASVIEEDQPTILTSEKAMKSFIDD</sequence>
<proteinExistence type="predicted"/>
<evidence type="ECO:0000313" key="1">
    <source>
        <dbReference type="EMBL" id="SJK99396.1"/>
    </source>
</evidence>
<gene>
    <name evidence="1" type="ORF">ARMOST_02694</name>
</gene>
<name>A0A284QSF2_ARMOS</name>
<dbReference type="Proteomes" id="UP000219338">
    <property type="component" value="Unassembled WGS sequence"/>
</dbReference>
<reference evidence="2" key="1">
    <citation type="journal article" date="2017" name="Nat. Ecol. Evol.">
        <title>Genome expansion and lineage-specific genetic innovations in the forest pathogenic fungi Armillaria.</title>
        <authorList>
            <person name="Sipos G."/>
            <person name="Prasanna A.N."/>
            <person name="Walter M.C."/>
            <person name="O'Connor E."/>
            <person name="Balint B."/>
            <person name="Krizsan K."/>
            <person name="Kiss B."/>
            <person name="Hess J."/>
            <person name="Varga T."/>
            <person name="Slot J."/>
            <person name="Riley R."/>
            <person name="Boka B."/>
            <person name="Rigling D."/>
            <person name="Barry K."/>
            <person name="Lee J."/>
            <person name="Mihaltcheva S."/>
            <person name="LaButti K."/>
            <person name="Lipzen A."/>
            <person name="Waldron R."/>
            <person name="Moloney N.M."/>
            <person name="Sperisen C."/>
            <person name="Kredics L."/>
            <person name="Vagvoelgyi C."/>
            <person name="Patrignani A."/>
            <person name="Fitzpatrick D."/>
            <person name="Nagy I."/>
            <person name="Doyle S."/>
            <person name="Anderson J.B."/>
            <person name="Grigoriev I.V."/>
            <person name="Gueldener U."/>
            <person name="Muensterkoetter M."/>
            <person name="Nagy L.G."/>
        </authorList>
    </citation>
    <scope>NUCLEOTIDE SEQUENCE [LARGE SCALE GENOMIC DNA]</scope>
    <source>
        <strain evidence="2">C18/9</strain>
    </source>
</reference>